<evidence type="ECO:0000259" key="1">
    <source>
        <dbReference type="Pfam" id="PF08719"/>
    </source>
</evidence>
<dbReference type="GeneID" id="31358387"/>
<evidence type="ECO:0000313" key="2">
    <source>
        <dbReference type="EMBL" id="EFA83796.1"/>
    </source>
</evidence>
<sequence length="156" mass="18472">MVRPTIYFYRAADAYGCFSNFSDHPVMMDGYIWPTSEHYYQAMKFKTTDIEYYHQIRDAESPARSFKMGNTYAHDKRRDWNQIKDQVMYDVVLNKFLQNKDIQRNTGISKIVEHTRCDDYWGDGSDGNGRNQLGKTLELVREFIKNANEKELQDNV</sequence>
<comment type="caution">
    <text evidence="2">The sequence shown here is derived from an EMBL/GenBank/DDBJ whole genome shotgun (WGS) entry which is preliminary data.</text>
</comment>
<evidence type="ECO:0000313" key="3">
    <source>
        <dbReference type="Proteomes" id="UP000001396"/>
    </source>
</evidence>
<dbReference type="RefSeq" id="XP_020435913.1">
    <property type="nucleotide sequence ID" value="XM_020573841.1"/>
</dbReference>
<dbReference type="InParanoid" id="D3B398"/>
<dbReference type="Proteomes" id="UP000001396">
    <property type="component" value="Unassembled WGS sequence"/>
</dbReference>
<dbReference type="InterPro" id="IPR012816">
    <property type="entry name" value="NADAR"/>
</dbReference>
<organism evidence="2 3">
    <name type="scientific">Heterostelium pallidum (strain ATCC 26659 / Pp 5 / PN500)</name>
    <name type="common">Cellular slime mold</name>
    <name type="synonym">Polysphondylium pallidum</name>
    <dbReference type="NCBI Taxonomy" id="670386"/>
    <lineage>
        <taxon>Eukaryota</taxon>
        <taxon>Amoebozoa</taxon>
        <taxon>Evosea</taxon>
        <taxon>Eumycetozoa</taxon>
        <taxon>Dictyostelia</taxon>
        <taxon>Acytosteliales</taxon>
        <taxon>Acytosteliaceae</taxon>
        <taxon>Heterostelium</taxon>
    </lineage>
</organism>
<dbReference type="Gene3D" id="1.10.357.40">
    <property type="entry name" value="YbiA-like"/>
    <property type="match status" value="1"/>
</dbReference>
<dbReference type="CDD" id="cd15457">
    <property type="entry name" value="NADAR"/>
    <property type="match status" value="1"/>
</dbReference>
<proteinExistence type="predicted"/>
<name>D3B398_HETP5</name>
<dbReference type="EMBL" id="ADBJ01000010">
    <property type="protein sequence ID" value="EFA83796.1"/>
    <property type="molecule type" value="Genomic_DNA"/>
</dbReference>
<reference evidence="2 3" key="1">
    <citation type="journal article" date="2011" name="Genome Res.">
        <title>Phylogeny-wide analysis of social amoeba genomes highlights ancient origins for complex intercellular communication.</title>
        <authorList>
            <person name="Heidel A.J."/>
            <person name="Lawal H.M."/>
            <person name="Felder M."/>
            <person name="Schilde C."/>
            <person name="Helps N.R."/>
            <person name="Tunggal B."/>
            <person name="Rivero F."/>
            <person name="John U."/>
            <person name="Schleicher M."/>
            <person name="Eichinger L."/>
            <person name="Platzer M."/>
            <person name="Noegel A.A."/>
            <person name="Schaap P."/>
            <person name="Gloeckner G."/>
        </authorList>
    </citation>
    <scope>NUCLEOTIDE SEQUENCE [LARGE SCALE GENOMIC DNA]</scope>
    <source>
        <strain evidence="3">ATCC 26659 / Pp 5 / PN500</strain>
    </source>
</reference>
<dbReference type="OMA" id="WWPTSEH"/>
<accession>D3B398</accession>
<dbReference type="NCBIfam" id="TIGR02464">
    <property type="entry name" value="ribofla_fusion"/>
    <property type="match status" value="1"/>
</dbReference>
<protein>
    <recommendedName>
        <fullName evidence="1">NADAR domain-containing protein</fullName>
    </recommendedName>
</protein>
<dbReference type="AlphaFoldDB" id="D3B398"/>
<feature type="domain" description="NADAR" evidence="1">
    <location>
        <begin position="7"/>
        <end position="144"/>
    </location>
</feature>
<dbReference type="Pfam" id="PF08719">
    <property type="entry name" value="NADAR"/>
    <property type="match status" value="1"/>
</dbReference>
<gene>
    <name evidence="2" type="ORF">PPL_02864</name>
</gene>
<dbReference type="SUPFAM" id="SSF143990">
    <property type="entry name" value="YbiA-like"/>
    <property type="match status" value="1"/>
</dbReference>
<dbReference type="InterPro" id="IPR037238">
    <property type="entry name" value="YbiA-like_sf"/>
</dbReference>
<keyword evidence="3" id="KW-1185">Reference proteome</keyword>